<feature type="active site" evidence="9">
    <location>
        <position position="171"/>
    </location>
</feature>
<dbReference type="Pfam" id="PF00589">
    <property type="entry name" value="Phage_integrase"/>
    <property type="match status" value="1"/>
</dbReference>
<dbReference type="InterPro" id="IPR050090">
    <property type="entry name" value="Tyrosine_recombinase_XerCD"/>
</dbReference>
<feature type="domain" description="Tyr recombinase" evidence="10">
    <location>
        <begin position="107"/>
        <end position="289"/>
    </location>
</feature>
<proteinExistence type="inferred from homology"/>
<dbReference type="InterPro" id="IPR004107">
    <property type="entry name" value="Integrase_SAM-like_N"/>
</dbReference>
<dbReference type="EMBL" id="JAAYEE010000112">
    <property type="protein sequence ID" value="NLW35180.1"/>
    <property type="molecule type" value="Genomic_DNA"/>
</dbReference>
<dbReference type="PANTHER" id="PTHR30349:SF77">
    <property type="entry name" value="TYROSINE RECOMBINASE XERC"/>
    <property type="match status" value="1"/>
</dbReference>
<evidence type="ECO:0000313" key="13">
    <source>
        <dbReference type="Proteomes" id="UP000777265"/>
    </source>
</evidence>
<evidence type="ECO:0000259" key="11">
    <source>
        <dbReference type="PROSITE" id="PS51900"/>
    </source>
</evidence>
<dbReference type="InterPro" id="IPR011010">
    <property type="entry name" value="DNA_brk_join_enz"/>
</dbReference>
<dbReference type="GO" id="GO:0006313">
    <property type="term" value="P:DNA transposition"/>
    <property type="evidence" value="ECO:0007669"/>
    <property type="project" value="UniProtKB-UniRule"/>
</dbReference>
<comment type="subcellular location">
    <subcellularLocation>
        <location evidence="1 9">Cytoplasm</location>
    </subcellularLocation>
</comment>
<evidence type="ECO:0000313" key="12">
    <source>
        <dbReference type="EMBL" id="NLW35180.1"/>
    </source>
</evidence>
<dbReference type="Gene3D" id="1.10.443.10">
    <property type="entry name" value="Intergrase catalytic core"/>
    <property type="match status" value="1"/>
</dbReference>
<dbReference type="GO" id="GO:0051301">
    <property type="term" value="P:cell division"/>
    <property type="evidence" value="ECO:0007669"/>
    <property type="project" value="UniProtKB-KW"/>
</dbReference>
<evidence type="ECO:0000256" key="8">
    <source>
        <dbReference type="ARBA" id="ARBA00023306"/>
    </source>
</evidence>
<dbReference type="GO" id="GO:0007059">
    <property type="term" value="P:chromosome segregation"/>
    <property type="evidence" value="ECO:0007669"/>
    <property type="project" value="UniProtKB-UniRule"/>
</dbReference>
<comment type="subunit">
    <text evidence="9">Forms a cyclic heterotetrameric complex composed of two molecules of XerC and two molecules of XerD.</text>
</comment>
<dbReference type="PROSITE" id="PS51900">
    <property type="entry name" value="CB"/>
    <property type="match status" value="1"/>
</dbReference>
<evidence type="ECO:0000256" key="1">
    <source>
        <dbReference type="ARBA" id="ARBA00004496"/>
    </source>
</evidence>
<evidence type="ECO:0000256" key="9">
    <source>
        <dbReference type="HAMAP-Rule" id="MF_01808"/>
    </source>
</evidence>
<dbReference type="InterPro" id="IPR023009">
    <property type="entry name" value="Tyrosine_recombinase_XerC/XerD"/>
</dbReference>
<evidence type="ECO:0000256" key="4">
    <source>
        <dbReference type="ARBA" id="ARBA00022829"/>
    </source>
</evidence>
<keyword evidence="5 9" id="KW-0229">DNA integration</keyword>
<comment type="function">
    <text evidence="9">Site-specific tyrosine recombinase, which acts by catalyzing the cutting and rejoining of the recombining DNA molecules. The XerC-XerD complex is essential to convert dimers of the bacterial chromosome into monomers to permit their segregation at cell division. It also contributes to the segregational stability of plasmids.</text>
</comment>
<comment type="similarity">
    <text evidence="9">Belongs to the 'phage' integrase family. XerC subfamily.</text>
</comment>
<evidence type="ECO:0000256" key="2">
    <source>
        <dbReference type="ARBA" id="ARBA00022490"/>
    </source>
</evidence>
<reference evidence="12" key="1">
    <citation type="journal article" date="2020" name="Biotechnol. Biofuels">
        <title>New insights from the biogas microbiome by comprehensive genome-resolved metagenomics of nearly 1600 species originating from multiple anaerobic digesters.</title>
        <authorList>
            <person name="Campanaro S."/>
            <person name="Treu L."/>
            <person name="Rodriguez-R L.M."/>
            <person name="Kovalovszki A."/>
            <person name="Ziels R.M."/>
            <person name="Maus I."/>
            <person name="Zhu X."/>
            <person name="Kougias P.G."/>
            <person name="Basile A."/>
            <person name="Luo G."/>
            <person name="Schluter A."/>
            <person name="Konstantinidis K.T."/>
            <person name="Angelidaki I."/>
        </authorList>
    </citation>
    <scope>NUCLEOTIDE SEQUENCE</scope>
    <source>
        <strain evidence="12">AS06rmzACSIP_7</strain>
    </source>
</reference>
<name>A0A971S0B9_9BACT</name>
<feature type="active site" evidence="9">
    <location>
        <position position="244"/>
    </location>
</feature>
<evidence type="ECO:0000256" key="5">
    <source>
        <dbReference type="ARBA" id="ARBA00022908"/>
    </source>
</evidence>
<keyword evidence="4 9" id="KW-0159">Chromosome partition</keyword>
<dbReference type="Pfam" id="PF02899">
    <property type="entry name" value="Phage_int_SAM_1"/>
    <property type="match status" value="1"/>
</dbReference>
<evidence type="ECO:0000259" key="10">
    <source>
        <dbReference type="PROSITE" id="PS51898"/>
    </source>
</evidence>
<dbReference type="GO" id="GO:0009037">
    <property type="term" value="F:tyrosine-based site-specific recombinase activity"/>
    <property type="evidence" value="ECO:0007669"/>
    <property type="project" value="UniProtKB-UniRule"/>
</dbReference>
<keyword evidence="7 9" id="KW-0233">DNA recombination</keyword>
<keyword evidence="3 9" id="KW-0132">Cell division</keyword>
<comment type="caution">
    <text evidence="12">The sequence shown here is derived from an EMBL/GenBank/DDBJ whole genome shotgun (WGS) entry which is preliminary data.</text>
</comment>
<accession>A0A971S0B9</accession>
<dbReference type="PROSITE" id="PS51898">
    <property type="entry name" value="TYR_RECOMBINASE"/>
    <property type="match status" value="1"/>
</dbReference>
<gene>
    <name evidence="9" type="primary">xerC</name>
    <name evidence="12" type="ORF">GXY80_06825</name>
</gene>
<dbReference type="HAMAP" id="MF_01808">
    <property type="entry name" value="Recomb_XerC_XerD"/>
    <property type="match status" value="1"/>
</dbReference>
<feature type="active site" description="O-(3'-phospho-DNA)-tyrosine intermediate" evidence="9">
    <location>
        <position position="276"/>
    </location>
</feature>
<feature type="active site" evidence="9">
    <location>
        <position position="147"/>
    </location>
</feature>
<keyword evidence="6 9" id="KW-0238">DNA-binding</keyword>
<dbReference type="InterPro" id="IPR013762">
    <property type="entry name" value="Integrase-like_cat_sf"/>
</dbReference>
<reference evidence="12" key="2">
    <citation type="submission" date="2020-01" db="EMBL/GenBank/DDBJ databases">
        <authorList>
            <person name="Campanaro S."/>
        </authorList>
    </citation>
    <scope>NUCLEOTIDE SEQUENCE</scope>
    <source>
        <strain evidence="12">AS06rmzACSIP_7</strain>
    </source>
</reference>
<dbReference type="AlphaFoldDB" id="A0A971S0B9"/>
<sequence length="295" mass="34341">MDRNTLRVVSREFYKYLDTEKGAPHNTKRAYKGDVEDFIAFVEKSSFDVVDHHAIRAYIVGIYKNLKKSSLSRKISSIKVFFRFMKKKGYIEENTALVIKNPKIEKHLPKFYTVDEMFHFLDFLPTEGWLNMRNKAIFELMYSAGMRAQEALDINVNDIHVEGMWVKVQGKGGKERILPFGEKAKQAIDAYLVTRKDKDRLSAKSPLFVNVRGNRLSYRGLLRIMKKHQIKARLFKDLALHGIRHSFATHMLDSGADLRSIQELLGHAKLSTTQKYTHVSMDKLMEIYDKSHPRR</sequence>
<organism evidence="12 13">
    <name type="scientific">Syntrophorhabdus aromaticivorans</name>
    <dbReference type="NCBI Taxonomy" id="328301"/>
    <lineage>
        <taxon>Bacteria</taxon>
        <taxon>Pseudomonadati</taxon>
        <taxon>Thermodesulfobacteriota</taxon>
        <taxon>Syntrophorhabdia</taxon>
        <taxon>Syntrophorhabdales</taxon>
        <taxon>Syntrophorhabdaceae</taxon>
        <taxon>Syntrophorhabdus</taxon>
    </lineage>
</organism>
<evidence type="ECO:0000256" key="6">
    <source>
        <dbReference type="ARBA" id="ARBA00023125"/>
    </source>
</evidence>
<dbReference type="InterPro" id="IPR010998">
    <property type="entry name" value="Integrase_recombinase_N"/>
</dbReference>
<dbReference type="GO" id="GO:0005737">
    <property type="term" value="C:cytoplasm"/>
    <property type="evidence" value="ECO:0007669"/>
    <property type="project" value="UniProtKB-SubCell"/>
</dbReference>
<dbReference type="InterPro" id="IPR002104">
    <property type="entry name" value="Integrase_catalytic"/>
</dbReference>
<dbReference type="Gene3D" id="1.10.150.130">
    <property type="match status" value="1"/>
</dbReference>
<keyword evidence="8 9" id="KW-0131">Cell cycle</keyword>
<dbReference type="SUPFAM" id="SSF56349">
    <property type="entry name" value="DNA breaking-rejoining enzymes"/>
    <property type="match status" value="1"/>
</dbReference>
<dbReference type="InterPro" id="IPR044068">
    <property type="entry name" value="CB"/>
</dbReference>
<protein>
    <recommendedName>
        <fullName evidence="9">Tyrosine recombinase XerC</fullName>
    </recommendedName>
</protein>
<feature type="active site" evidence="9">
    <location>
        <position position="267"/>
    </location>
</feature>
<dbReference type="PANTHER" id="PTHR30349">
    <property type="entry name" value="PHAGE INTEGRASE-RELATED"/>
    <property type="match status" value="1"/>
</dbReference>
<evidence type="ECO:0000256" key="7">
    <source>
        <dbReference type="ARBA" id="ARBA00023172"/>
    </source>
</evidence>
<keyword evidence="2 9" id="KW-0963">Cytoplasm</keyword>
<feature type="active site" evidence="9">
    <location>
        <position position="241"/>
    </location>
</feature>
<dbReference type="Proteomes" id="UP000777265">
    <property type="component" value="Unassembled WGS sequence"/>
</dbReference>
<feature type="domain" description="Core-binding (CB)" evidence="11">
    <location>
        <begin position="4"/>
        <end position="86"/>
    </location>
</feature>
<evidence type="ECO:0000256" key="3">
    <source>
        <dbReference type="ARBA" id="ARBA00022618"/>
    </source>
</evidence>
<dbReference type="GO" id="GO:0003677">
    <property type="term" value="F:DNA binding"/>
    <property type="evidence" value="ECO:0007669"/>
    <property type="project" value="UniProtKB-UniRule"/>
</dbReference>
<dbReference type="CDD" id="cd00798">
    <property type="entry name" value="INT_XerDC_C"/>
    <property type="match status" value="1"/>
</dbReference>